<organism evidence="12">
    <name type="scientific">candidate division TA06 bacterium ADurb.Bin131</name>
    <dbReference type="NCBI Taxonomy" id="1852827"/>
    <lineage>
        <taxon>Bacteria</taxon>
        <taxon>Bacteria division TA06</taxon>
    </lineage>
</organism>
<dbReference type="InterPro" id="IPR027417">
    <property type="entry name" value="P-loop_NTPase"/>
</dbReference>
<dbReference type="Gene3D" id="1.10.1420.10">
    <property type="match status" value="2"/>
</dbReference>
<dbReference type="InterPro" id="IPR007861">
    <property type="entry name" value="DNA_mismatch_repair_MutS_clamp"/>
</dbReference>
<dbReference type="Pfam" id="PF05192">
    <property type="entry name" value="MutS_III"/>
    <property type="match status" value="1"/>
</dbReference>
<sequence length="846" mass="95801">MEDLTPMLKQYLGIKKKHGDCILFFRLGDFYEMFFDDAKIASNILDLVLTSREAGKSGKIPMCGIPFHAADSYISRLIKNGYKVAICEQTEDPSKAKGIVKRDVVRIITTGTYVDESSDSRCIVSIVPDNNHIGIAIMDNSTGQIKANEFSSKQDLSGIIARIPVYEVICPESSKDFVKNLLNDATRKNEGIIINSENDWKFDYETAKRNICGHFRIESLAGTGIGEKKLAICASGGLLEYVKTLSRSSMTHIDRISLYDDSEYLFISPSAIRGLEMESLIKSIDRTITAPGKRQIKEWIFHPLKDIEKINERFSAVDILMENKSVQQALTSILKKINDIDKALSRISSGYSNPRNLLALKNSIGLIPELKKELESISKLNKYFQVEDIPDLREFLENAINPDIPLSNPEGEIIKDGFNRELDEYRSIKKTSNQWLKNYQAEQIKKTGISSLKIGYTQVFGYYIEISKANLHLVPETYIRKQTLVNAERFITPELKEFEEKMLSAQQRIIEIESELMKQVTSKILEFSNQIHQFTDTLAAIDVLNSFSIIAKEQQYIKPEINGGDEIIIKDGKHPVVELYLEDDFIPNDTLIDCSSNRLLVITGPNMAGKSTYIRQVAILIILAQSGCYIPASSATIGLVDKVFARIGAHDEISKGQSTFMVEMTETAYILSNLSERSLVILDEIGRGTSTYDGLALAWAVVEYLYKQKIRTLFATHFHELVELEKKHPGIKNYNVAVKQWQDEIIFLHKIIPGGTDESYGIYVAKLAGIPEEIINRSKEILTELESLEKFSSRKDEIQQLDLFTYHTDPLLEKLKNEIQEINPDNITPLDALKKIVEWKNLINKK</sequence>
<dbReference type="InterPro" id="IPR036187">
    <property type="entry name" value="DNA_mismatch_repair_MutS_sf"/>
</dbReference>
<dbReference type="CDD" id="cd03284">
    <property type="entry name" value="ABC_MutS1"/>
    <property type="match status" value="1"/>
</dbReference>
<dbReference type="GO" id="GO:0140664">
    <property type="term" value="F:ATP-dependent DNA damage sensor activity"/>
    <property type="evidence" value="ECO:0007669"/>
    <property type="project" value="InterPro"/>
</dbReference>
<keyword evidence="3 9" id="KW-0547">Nucleotide-binding</keyword>
<dbReference type="NCBIfam" id="NF003810">
    <property type="entry name" value="PRK05399.1"/>
    <property type="match status" value="1"/>
</dbReference>
<dbReference type="AlphaFoldDB" id="A0A1V6C7R4"/>
<dbReference type="GO" id="GO:0030983">
    <property type="term" value="F:mismatched DNA binding"/>
    <property type="evidence" value="ECO:0007669"/>
    <property type="project" value="InterPro"/>
</dbReference>
<keyword evidence="7 9" id="KW-0234">DNA repair</keyword>
<dbReference type="EMBL" id="MWDQ01000106">
    <property type="protein sequence ID" value="OQB72942.1"/>
    <property type="molecule type" value="Genomic_DNA"/>
</dbReference>
<dbReference type="InterPro" id="IPR007696">
    <property type="entry name" value="DNA_mismatch_repair_MutS_core"/>
</dbReference>
<evidence type="ECO:0000256" key="8">
    <source>
        <dbReference type="ARBA" id="ARBA00024647"/>
    </source>
</evidence>
<dbReference type="FunFam" id="3.40.1170.10:FF:000001">
    <property type="entry name" value="DNA mismatch repair protein MutS"/>
    <property type="match status" value="1"/>
</dbReference>
<evidence type="ECO:0000256" key="5">
    <source>
        <dbReference type="ARBA" id="ARBA00022840"/>
    </source>
</evidence>
<dbReference type="Pfam" id="PF01624">
    <property type="entry name" value="MutS_I"/>
    <property type="match status" value="1"/>
</dbReference>
<dbReference type="Gene3D" id="3.30.420.110">
    <property type="entry name" value="MutS, connector domain"/>
    <property type="match status" value="1"/>
</dbReference>
<evidence type="ECO:0000256" key="9">
    <source>
        <dbReference type="HAMAP-Rule" id="MF_00096"/>
    </source>
</evidence>
<dbReference type="GO" id="GO:0005829">
    <property type="term" value="C:cytosol"/>
    <property type="evidence" value="ECO:0007669"/>
    <property type="project" value="TreeGrafter"/>
</dbReference>
<feature type="domain" description="DNA mismatch repair proteins mutS family" evidence="11">
    <location>
        <begin position="678"/>
        <end position="694"/>
    </location>
</feature>
<dbReference type="SMART" id="SM00533">
    <property type="entry name" value="MUTSd"/>
    <property type="match status" value="1"/>
</dbReference>
<evidence type="ECO:0000259" key="11">
    <source>
        <dbReference type="PROSITE" id="PS00486"/>
    </source>
</evidence>
<dbReference type="SUPFAM" id="SSF55271">
    <property type="entry name" value="DNA repair protein MutS, domain I"/>
    <property type="match status" value="1"/>
</dbReference>
<dbReference type="InterPro" id="IPR017261">
    <property type="entry name" value="DNA_mismatch_repair_MutS/MSH"/>
</dbReference>
<evidence type="ECO:0000256" key="4">
    <source>
        <dbReference type="ARBA" id="ARBA00022763"/>
    </source>
</evidence>
<dbReference type="NCBIfam" id="TIGR01070">
    <property type="entry name" value="mutS1"/>
    <property type="match status" value="1"/>
</dbReference>
<dbReference type="InterPro" id="IPR016151">
    <property type="entry name" value="DNA_mismatch_repair_MutS_N"/>
</dbReference>
<dbReference type="GO" id="GO:0005524">
    <property type="term" value="F:ATP binding"/>
    <property type="evidence" value="ECO:0007669"/>
    <property type="project" value="UniProtKB-UniRule"/>
</dbReference>
<dbReference type="InterPro" id="IPR036678">
    <property type="entry name" value="MutS_con_dom_sf"/>
</dbReference>
<comment type="similarity">
    <text evidence="1 9 10">Belongs to the DNA mismatch repair MutS family.</text>
</comment>
<dbReference type="InterPro" id="IPR007695">
    <property type="entry name" value="DNA_mismatch_repair_MutS-lik_N"/>
</dbReference>
<evidence type="ECO:0000256" key="10">
    <source>
        <dbReference type="RuleBase" id="RU003756"/>
    </source>
</evidence>
<reference evidence="12" key="1">
    <citation type="submission" date="2017-02" db="EMBL/GenBank/DDBJ databases">
        <title>Delving into the versatile metabolic prowess of the omnipresent phylum Bacteroidetes.</title>
        <authorList>
            <person name="Nobu M.K."/>
            <person name="Mei R."/>
            <person name="Narihiro T."/>
            <person name="Kuroda K."/>
            <person name="Liu W.-T."/>
        </authorList>
    </citation>
    <scope>NUCLEOTIDE SEQUENCE</scope>
    <source>
        <strain evidence="12">ADurb.Bin131</strain>
    </source>
</reference>
<dbReference type="Proteomes" id="UP000485562">
    <property type="component" value="Unassembled WGS sequence"/>
</dbReference>
<dbReference type="Gene3D" id="3.40.1170.10">
    <property type="entry name" value="DNA repair protein MutS, domain I"/>
    <property type="match status" value="1"/>
</dbReference>
<dbReference type="SUPFAM" id="SSF53150">
    <property type="entry name" value="DNA repair protein MutS, domain II"/>
    <property type="match status" value="1"/>
</dbReference>
<name>A0A1V6C7R4_UNCT6</name>
<dbReference type="InterPro" id="IPR005748">
    <property type="entry name" value="DNA_mismatch_repair_MutS"/>
</dbReference>
<evidence type="ECO:0000256" key="1">
    <source>
        <dbReference type="ARBA" id="ARBA00006271"/>
    </source>
</evidence>
<dbReference type="HAMAP" id="MF_00096">
    <property type="entry name" value="MutS"/>
    <property type="match status" value="1"/>
</dbReference>
<dbReference type="Pfam" id="PF05190">
    <property type="entry name" value="MutS_IV"/>
    <property type="match status" value="1"/>
</dbReference>
<dbReference type="SMART" id="SM00534">
    <property type="entry name" value="MUTSac"/>
    <property type="match status" value="1"/>
</dbReference>
<evidence type="ECO:0000256" key="7">
    <source>
        <dbReference type="ARBA" id="ARBA00023204"/>
    </source>
</evidence>
<dbReference type="FunFam" id="3.40.50.300:FF:000870">
    <property type="entry name" value="MutS protein homolog 4"/>
    <property type="match status" value="1"/>
</dbReference>
<dbReference type="PIRSF" id="PIRSF037677">
    <property type="entry name" value="DNA_mis_repair_Msh6"/>
    <property type="match status" value="1"/>
</dbReference>
<dbReference type="SUPFAM" id="SSF48334">
    <property type="entry name" value="DNA repair protein MutS, domain III"/>
    <property type="match status" value="1"/>
</dbReference>
<dbReference type="Gene3D" id="3.40.50.300">
    <property type="entry name" value="P-loop containing nucleotide triphosphate hydrolases"/>
    <property type="match status" value="1"/>
</dbReference>
<dbReference type="PANTHER" id="PTHR11361:SF34">
    <property type="entry name" value="DNA MISMATCH REPAIR PROTEIN MSH1, MITOCHONDRIAL"/>
    <property type="match status" value="1"/>
</dbReference>
<dbReference type="Pfam" id="PF05188">
    <property type="entry name" value="MutS_II"/>
    <property type="match status" value="1"/>
</dbReference>
<dbReference type="InterPro" id="IPR007860">
    <property type="entry name" value="DNA_mmatch_repair_MutS_con_dom"/>
</dbReference>
<accession>A0A1V6C7R4</accession>
<comment type="function">
    <text evidence="8 9">This protein is involved in the repair of mismatches in DNA. It is possible that it carries out the mismatch recognition step. This protein has a weak ATPase activity.</text>
</comment>
<proteinExistence type="inferred from homology"/>
<dbReference type="GO" id="GO:0003684">
    <property type="term" value="F:damaged DNA binding"/>
    <property type="evidence" value="ECO:0007669"/>
    <property type="project" value="UniProtKB-UniRule"/>
</dbReference>
<dbReference type="GO" id="GO:0006298">
    <property type="term" value="P:mismatch repair"/>
    <property type="evidence" value="ECO:0007669"/>
    <property type="project" value="UniProtKB-UniRule"/>
</dbReference>
<keyword evidence="6 9" id="KW-0238">DNA-binding</keyword>
<dbReference type="Pfam" id="PF00488">
    <property type="entry name" value="MutS_V"/>
    <property type="match status" value="1"/>
</dbReference>
<evidence type="ECO:0000256" key="2">
    <source>
        <dbReference type="ARBA" id="ARBA00021982"/>
    </source>
</evidence>
<dbReference type="InterPro" id="IPR045076">
    <property type="entry name" value="MutS"/>
</dbReference>
<evidence type="ECO:0000313" key="12">
    <source>
        <dbReference type="EMBL" id="OQB72942.1"/>
    </source>
</evidence>
<dbReference type="PROSITE" id="PS00486">
    <property type="entry name" value="DNA_MISMATCH_REPAIR_2"/>
    <property type="match status" value="1"/>
</dbReference>
<comment type="caution">
    <text evidence="12">The sequence shown here is derived from an EMBL/GenBank/DDBJ whole genome shotgun (WGS) entry which is preliminary data.</text>
</comment>
<keyword evidence="4 9" id="KW-0227">DNA damage</keyword>
<evidence type="ECO:0000256" key="3">
    <source>
        <dbReference type="ARBA" id="ARBA00022741"/>
    </source>
</evidence>
<dbReference type="SUPFAM" id="SSF52540">
    <property type="entry name" value="P-loop containing nucleoside triphosphate hydrolases"/>
    <property type="match status" value="1"/>
</dbReference>
<dbReference type="PANTHER" id="PTHR11361">
    <property type="entry name" value="DNA MISMATCH REPAIR PROTEIN MUTS FAMILY MEMBER"/>
    <property type="match status" value="1"/>
</dbReference>
<feature type="binding site" evidence="9">
    <location>
        <begin position="604"/>
        <end position="611"/>
    </location>
    <ligand>
        <name>ATP</name>
        <dbReference type="ChEBI" id="CHEBI:30616"/>
    </ligand>
</feature>
<keyword evidence="5 9" id="KW-0067">ATP-binding</keyword>
<evidence type="ECO:0000256" key="6">
    <source>
        <dbReference type="ARBA" id="ARBA00023125"/>
    </source>
</evidence>
<gene>
    <name evidence="9 12" type="primary">mutS</name>
    <name evidence="12" type="ORF">BWX89_01147</name>
</gene>
<protein>
    <recommendedName>
        <fullName evidence="2 9">DNA mismatch repair protein MutS</fullName>
    </recommendedName>
</protein>
<dbReference type="InterPro" id="IPR000432">
    <property type="entry name" value="DNA_mismatch_repair_MutS_C"/>
</dbReference>